<sequence length="206" mass="23558">MSDIYLFRSIRQLTIREGDALQQLHPPALWMMISISGCGVAQIQHQRQLYMLTAQGALLSYEGGEALALQTEPGMGPWRLYYIEFESMRYAEPEAGEADARERQVGESAIAVVERPVIDELSAMAERLHYAAHMLSDRRERALRVQLVLQEILLWWHASDNRLPAQQTTEQAEQAVQHAMELRYQEEWRQRNDNGSGSSTGEQRCA</sequence>
<protein>
    <submittedName>
        <fullName evidence="1">Uncharacterized protein</fullName>
    </submittedName>
</protein>
<organism evidence="1 2">
    <name type="scientific">Paenibacillus sabuli</name>
    <dbReference type="NCBI Taxonomy" id="2772509"/>
    <lineage>
        <taxon>Bacteria</taxon>
        <taxon>Bacillati</taxon>
        <taxon>Bacillota</taxon>
        <taxon>Bacilli</taxon>
        <taxon>Bacillales</taxon>
        <taxon>Paenibacillaceae</taxon>
        <taxon>Paenibacillus</taxon>
    </lineage>
</organism>
<dbReference type="EMBL" id="JACXIZ010000025">
    <property type="protein sequence ID" value="MBD2846529.1"/>
    <property type="molecule type" value="Genomic_DNA"/>
</dbReference>
<name>A0A927BW08_9BACL</name>
<evidence type="ECO:0000313" key="2">
    <source>
        <dbReference type="Proteomes" id="UP000621560"/>
    </source>
</evidence>
<gene>
    <name evidence="1" type="ORF">IDH44_15115</name>
</gene>
<dbReference type="RefSeq" id="WP_190919040.1">
    <property type="nucleotide sequence ID" value="NZ_JACXIZ010000025.1"/>
</dbReference>
<comment type="caution">
    <text evidence="1">The sequence shown here is derived from an EMBL/GenBank/DDBJ whole genome shotgun (WGS) entry which is preliminary data.</text>
</comment>
<proteinExistence type="predicted"/>
<reference evidence="1" key="1">
    <citation type="submission" date="2020-09" db="EMBL/GenBank/DDBJ databases">
        <title>A novel bacterium of genus Paenibacillus, isolated from South China Sea.</title>
        <authorList>
            <person name="Huang H."/>
            <person name="Mo K."/>
            <person name="Hu Y."/>
        </authorList>
    </citation>
    <scope>NUCLEOTIDE SEQUENCE</scope>
    <source>
        <strain evidence="1">IB182496</strain>
    </source>
</reference>
<dbReference type="Proteomes" id="UP000621560">
    <property type="component" value="Unassembled WGS sequence"/>
</dbReference>
<evidence type="ECO:0000313" key="1">
    <source>
        <dbReference type="EMBL" id="MBD2846529.1"/>
    </source>
</evidence>
<keyword evidence="2" id="KW-1185">Reference proteome</keyword>
<dbReference type="AlphaFoldDB" id="A0A927BW08"/>
<accession>A0A927BW08</accession>